<dbReference type="Pfam" id="PF14559">
    <property type="entry name" value="TPR_19"/>
    <property type="match status" value="1"/>
</dbReference>
<proteinExistence type="predicted"/>
<feature type="repeat" description="TPR" evidence="1">
    <location>
        <begin position="18"/>
        <end position="51"/>
    </location>
</feature>
<reference evidence="2 3" key="1">
    <citation type="submission" date="2020-10" db="EMBL/GenBank/DDBJ databases">
        <title>Connecting structure to function with the recovery of over 1000 high-quality activated sludge metagenome-assembled genomes encoding full-length rRNA genes using long-read sequencing.</title>
        <authorList>
            <person name="Singleton C.M."/>
            <person name="Petriglieri F."/>
            <person name="Kristensen J.M."/>
            <person name="Kirkegaard R.H."/>
            <person name="Michaelsen T.Y."/>
            <person name="Andersen M.H."/>
            <person name="Karst S.M."/>
            <person name="Dueholm M.S."/>
            <person name="Nielsen P.H."/>
            <person name="Albertsen M."/>
        </authorList>
    </citation>
    <scope>NUCLEOTIDE SEQUENCE [LARGE SCALE GENOMIC DNA]</scope>
    <source>
        <strain evidence="2">Ribe_18-Q3-R11-54_BAT3C.373</strain>
    </source>
</reference>
<dbReference type="AlphaFoldDB" id="A0A9D7SDE9"/>
<evidence type="ECO:0000313" key="2">
    <source>
        <dbReference type="EMBL" id="MBK9719149.1"/>
    </source>
</evidence>
<evidence type="ECO:0000256" key="1">
    <source>
        <dbReference type="PROSITE-ProRule" id="PRU00339"/>
    </source>
</evidence>
<dbReference type="SUPFAM" id="SSF48452">
    <property type="entry name" value="TPR-like"/>
    <property type="match status" value="1"/>
</dbReference>
<organism evidence="2 3">
    <name type="scientific">Candidatus Defluviibacterium haderslevense</name>
    <dbReference type="NCBI Taxonomy" id="2981993"/>
    <lineage>
        <taxon>Bacteria</taxon>
        <taxon>Pseudomonadati</taxon>
        <taxon>Bacteroidota</taxon>
        <taxon>Saprospiria</taxon>
        <taxon>Saprospirales</taxon>
        <taxon>Saprospiraceae</taxon>
        <taxon>Candidatus Defluviibacterium</taxon>
    </lineage>
</organism>
<evidence type="ECO:0000313" key="3">
    <source>
        <dbReference type="Proteomes" id="UP000808349"/>
    </source>
</evidence>
<sequence>MTRKETLIKMLDEAPNDSFLMYALGKEFEREGDDPEALIWYEKLIQLNPNYTGVYYHLASLHIRQENINEARLVLNQGIEICTREQAHHDLAELKGLLMNLDIE</sequence>
<name>A0A9D7SDE9_9BACT</name>
<dbReference type="Proteomes" id="UP000808349">
    <property type="component" value="Unassembled WGS sequence"/>
</dbReference>
<protein>
    <submittedName>
        <fullName evidence="2">Tetratricopeptide repeat protein</fullName>
    </submittedName>
</protein>
<dbReference type="Gene3D" id="1.25.40.10">
    <property type="entry name" value="Tetratricopeptide repeat domain"/>
    <property type="match status" value="1"/>
</dbReference>
<dbReference type="InterPro" id="IPR019734">
    <property type="entry name" value="TPR_rpt"/>
</dbReference>
<dbReference type="EMBL" id="JADKFW010000016">
    <property type="protein sequence ID" value="MBK9719149.1"/>
    <property type="molecule type" value="Genomic_DNA"/>
</dbReference>
<comment type="caution">
    <text evidence="2">The sequence shown here is derived from an EMBL/GenBank/DDBJ whole genome shotgun (WGS) entry which is preliminary data.</text>
</comment>
<dbReference type="SMART" id="SM00028">
    <property type="entry name" value="TPR"/>
    <property type="match status" value="2"/>
</dbReference>
<dbReference type="InterPro" id="IPR011990">
    <property type="entry name" value="TPR-like_helical_dom_sf"/>
</dbReference>
<keyword evidence="1" id="KW-0802">TPR repeat</keyword>
<accession>A0A9D7SDE9</accession>
<gene>
    <name evidence="2" type="ORF">IPO85_16850</name>
</gene>
<dbReference type="PROSITE" id="PS50005">
    <property type="entry name" value="TPR"/>
    <property type="match status" value="1"/>
</dbReference>